<dbReference type="CDD" id="cd04384">
    <property type="entry name" value="RhoGAP_CdGAP"/>
    <property type="match status" value="1"/>
</dbReference>
<feature type="compositionally biased region" description="Basic and acidic residues" evidence="2">
    <location>
        <begin position="1194"/>
        <end position="1249"/>
    </location>
</feature>
<dbReference type="PANTHER" id="PTHR15729">
    <property type="entry name" value="CDC42 GTPASE-ACTIVATING PROTEIN"/>
    <property type="match status" value="1"/>
</dbReference>
<dbReference type="Gene3D" id="1.10.555.10">
    <property type="entry name" value="Rho GTPase activation protein"/>
    <property type="match status" value="1"/>
</dbReference>
<dbReference type="InterPro" id="IPR000198">
    <property type="entry name" value="RhoGAP_dom"/>
</dbReference>
<feature type="compositionally biased region" description="Basic and acidic residues" evidence="2">
    <location>
        <begin position="458"/>
        <end position="474"/>
    </location>
</feature>
<feature type="compositionally biased region" description="Polar residues" evidence="2">
    <location>
        <begin position="321"/>
        <end position="330"/>
    </location>
</feature>
<protein>
    <submittedName>
        <fullName evidence="5">Rho GTPase-activating protein 30 isoform X1</fullName>
    </submittedName>
</protein>
<feature type="region of interest" description="Disordered" evidence="2">
    <location>
        <begin position="289"/>
        <end position="363"/>
    </location>
</feature>
<feature type="region of interest" description="Disordered" evidence="2">
    <location>
        <begin position="1185"/>
        <end position="1257"/>
    </location>
</feature>
<feature type="compositionally biased region" description="Polar residues" evidence="2">
    <location>
        <begin position="340"/>
        <end position="355"/>
    </location>
</feature>
<feature type="compositionally biased region" description="Basic and acidic residues" evidence="2">
    <location>
        <begin position="787"/>
        <end position="834"/>
    </location>
</feature>
<feature type="region of interest" description="Disordered" evidence="2">
    <location>
        <begin position="952"/>
        <end position="1163"/>
    </location>
</feature>
<feature type="compositionally biased region" description="Basic and acidic residues" evidence="2">
    <location>
        <begin position="841"/>
        <end position="850"/>
    </location>
</feature>
<dbReference type="GeneID" id="102210791"/>
<feature type="compositionally biased region" description="Acidic residues" evidence="2">
    <location>
        <begin position="715"/>
        <end position="738"/>
    </location>
</feature>
<proteinExistence type="predicted"/>
<feature type="region of interest" description="Disordered" evidence="2">
    <location>
        <begin position="787"/>
        <end position="850"/>
    </location>
</feature>
<keyword evidence="4" id="KW-1185">Reference proteome</keyword>
<feature type="region of interest" description="Disordered" evidence="2">
    <location>
        <begin position="645"/>
        <end position="739"/>
    </location>
</feature>
<feature type="compositionally biased region" description="Basic and acidic residues" evidence="2">
    <location>
        <begin position="1009"/>
        <end position="1050"/>
    </location>
</feature>
<dbReference type="Proteomes" id="UP000695023">
    <property type="component" value="Unplaced"/>
</dbReference>
<evidence type="ECO:0000256" key="2">
    <source>
        <dbReference type="SAM" id="MobiDB-lite"/>
    </source>
</evidence>
<dbReference type="InterPro" id="IPR008936">
    <property type="entry name" value="Rho_GTPase_activation_prot"/>
</dbReference>
<dbReference type="PANTHER" id="PTHR15729:SF12">
    <property type="entry name" value="RHO GTPASE-ACTIVATING PROTEIN 30"/>
    <property type="match status" value="1"/>
</dbReference>
<dbReference type="GO" id="GO:0007264">
    <property type="term" value="P:small GTPase-mediated signal transduction"/>
    <property type="evidence" value="ECO:0007669"/>
    <property type="project" value="TreeGrafter"/>
</dbReference>
<evidence type="ECO:0000313" key="5">
    <source>
        <dbReference type="RefSeq" id="XP_013765287.1"/>
    </source>
</evidence>
<evidence type="ECO:0000256" key="1">
    <source>
        <dbReference type="ARBA" id="ARBA00022468"/>
    </source>
</evidence>
<feature type="compositionally biased region" description="Basic and acidic residues" evidence="2">
    <location>
        <begin position="954"/>
        <end position="978"/>
    </location>
</feature>
<dbReference type="SMART" id="SM00324">
    <property type="entry name" value="RhoGAP"/>
    <property type="match status" value="1"/>
</dbReference>
<accession>A0A9Y6JC07</accession>
<feature type="compositionally biased region" description="Basic and acidic residues" evidence="2">
    <location>
        <begin position="1079"/>
        <end position="1099"/>
    </location>
</feature>
<feature type="domain" description="Rho-GAP" evidence="3">
    <location>
        <begin position="17"/>
        <end position="212"/>
    </location>
</feature>
<feature type="compositionally biased region" description="Basic and acidic residues" evidence="2">
    <location>
        <begin position="1129"/>
        <end position="1149"/>
    </location>
</feature>
<sequence length="1286" mass="143188">MRRVRRKGGNKEKVFGCDLLEHLNTSGQEVPLVLRCCSEFVEHHGIVDGIYRLSGVSSNIQKLRGEFESDGNPELNKDLYLQDIHCVSSLCKAYFRELPNPLLTYQLYDKFAEAVAIQLEEERLVKIGDVLKELPAPHHRTLEFLMRHLVRMASYSSETNMHARNLAIVWAPNLLRSKDIEATGFNGTAAFMEVRVQSIVVEFILTHVPQLFPDADISNERRKSLPSPSAFPNTEECLFRPVPTPACSYGNISPGDGPLPIRPYHAIIEGTDKRKGSLKGRKWMSIFNIGGRFPDPRRKHKPSTKAPEKERPALRPARSMDSLSSPSYPNEGTRRPGQRPPSTSMSPLVTTTPQAVSELPVSSGGLGASEYAVTYRRGTGLVSGGAGVQGTYTALDPEGLGLAGNDTVQSRSPGISTKAGRRAAMHITGPTMVTVPLHITSNLALGVLQGGGADRIIQRRDKNGGDKAGAEKAAKKVSRVMEWNVEETKKEEEEVKSEKEKSSAEDVETTEDSVAAGGAEEKTEEGAEEKGDEPKRQRAKSLLSNSEEDNKGDAKNAEQNVEDDEYMEMKVSETSELQPEDTQHEDNGEFNASDVLNSTEVAGDNQNMFGYIQDNFEFLDQMDCSGMDHMDCSVSYQVQEFSVEPPCHSDDEYESMAQVQTSPCPPELQSRLRPGPQSPSESNPHRPLSLDLHSRHTKSLSLPYMTSPVHGPDESSSEDEAMGDDIGDNEYSSEEDESMFVKSLPPDFFLNTISGLEPETDGEEISPHYSVSVHYIESSEERDCQSLKTEHSACTETTTGEREQVEVNDREDKNGLDEKEMIEKQEETKVHQEGDQLENDMQSRETEEHLDIMKDTESEISSTTCCTEFPLPVTEDADESSTVAGTSVEEVEEVVEIAHSDCPSQEMMNQKETESTNHTRSCNGGGTTERDNKEGENGVICNEMEDMCEQFVLKIEESDERMREETSEGKADREHDSSNEQDTQICGKHNDIWEELEDIVSEVIEDEEKAQSEREGDVGQEHLVKDEQDEEHGSKEMVEDDKEEAKKTEGMIEVDGEPVETAEGAPTSLEMQQEFNEDETQRETHEKMASKEDSQEHVTAEAFSDQPENESDGKQTADEQLETAPSEDNQFKEVGSDMKEGRESEKSDGPLEGVGSTLVSSQPKIYQVKAVPVVPPKPQHCRITALTIRQQQQQRERRDGDRGRDNTLRVPGEQDKDGDQSDEGSEKKESPKLRGDSREREGRRDRAEVRNSPLSMCFDEAVAIATMRREKERVREGEAEADALGK</sequence>
<dbReference type="SUPFAM" id="SSF48350">
    <property type="entry name" value="GTPase activation domain, GAP"/>
    <property type="match status" value="1"/>
</dbReference>
<name>A0A9Y6JC07_9CICH</name>
<feature type="region of interest" description="Disordered" evidence="2">
    <location>
        <begin position="458"/>
        <end position="593"/>
    </location>
</feature>
<feature type="compositionally biased region" description="Basic and acidic residues" evidence="2">
    <location>
        <begin position="519"/>
        <end position="536"/>
    </location>
</feature>
<keyword evidence="1" id="KW-0343">GTPase activation</keyword>
<dbReference type="GO" id="GO:0005096">
    <property type="term" value="F:GTPase activator activity"/>
    <property type="evidence" value="ECO:0007669"/>
    <property type="project" value="UniProtKB-KW"/>
</dbReference>
<dbReference type="PROSITE" id="PS50238">
    <property type="entry name" value="RHOGAP"/>
    <property type="match status" value="1"/>
</dbReference>
<feature type="compositionally biased region" description="Basic and acidic residues" evidence="2">
    <location>
        <begin position="486"/>
        <end position="504"/>
    </location>
</feature>
<feature type="region of interest" description="Disordered" evidence="2">
    <location>
        <begin position="899"/>
        <end position="938"/>
    </location>
</feature>
<dbReference type="InterPro" id="IPR051576">
    <property type="entry name" value="PX-Rho_GAP"/>
</dbReference>
<evidence type="ECO:0000313" key="4">
    <source>
        <dbReference type="Proteomes" id="UP000695023"/>
    </source>
</evidence>
<dbReference type="FunFam" id="1.10.555.10:FF:000002">
    <property type="entry name" value="rho GTPase-activating protein 32 isoform X1"/>
    <property type="match status" value="1"/>
</dbReference>
<gene>
    <name evidence="5" type="primary">LOC102210791</name>
</gene>
<dbReference type="Pfam" id="PF00620">
    <property type="entry name" value="RhoGAP"/>
    <property type="match status" value="1"/>
</dbReference>
<organism evidence="4 5">
    <name type="scientific">Pundamilia nyererei</name>
    <dbReference type="NCBI Taxonomy" id="303518"/>
    <lineage>
        <taxon>Eukaryota</taxon>
        <taxon>Metazoa</taxon>
        <taxon>Chordata</taxon>
        <taxon>Craniata</taxon>
        <taxon>Vertebrata</taxon>
        <taxon>Euteleostomi</taxon>
        <taxon>Actinopterygii</taxon>
        <taxon>Neopterygii</taxon>
        <taxon>Teleostei</taxon>
        <taxon>Neoteleostei</taxon>
        <taxon>Acanthomorphata</taxon>
        <taxon>Ovalentaria</taxon>
        <taxon>Cichlomorphae</taxon>
        <taxon>Cichliformes</taxon>
        <taxon>Cichlidae</taxon>
        <taxon>African cichlids</taxon>
        <taxon>Pseudocrenilabrinae</taxon>
        <taxon>Haplochromini</taxon>
        <taxon>Pundamilia</taxon>
    </lineage>
</organism>
<dbReference type="RefSeq" id="XP_013765287.1">
    <property type="nucleotide sequence ID" value="XM_013909833.1"/>
</dbReference>
<evidence type="ECO:0000259" key="3">
    <source>
        <dbReference type="PROSITE" id="PS50238"/>
    </source>
</evidence>
<feature type="compositionally biased region" description="Acidic residues" evidence="2">
    <location>
        <begin position="993"/>
        <end position="1008"/>
    </location>
</feature>
<reference evidence="5" key="1">
    <citation type="submission" date="2025-08" db="UniProtKB">
        <authorList>
            <consortium name="RefSeq"/>
        </authorList>
    </citation>
    <scope>IDENTIFICATION</scope>
</reference>